<comment type="similarity">
    <text evidence="2">Belongs to the major facilitator superfamily. MFSD6 family.</text>
</comment>
<evidence type="ECO:0000256" key="6">
    <source>
        <dbReference type="SAM" id="Phobius"/>
    </source>
</evidence>
<evidence type="ECO:0000259" key="7">
    <source>
        <dbReference type="Pfam" id="PF12832"/>
    </source>
</evidence>
<dbReference type="InterPro" id="IPR036259">
    <property type="entry name" value="MFS_trans_sf"/>
</dbReference>
<feature type="transmembrane region" description="Helical" evidence="6">
    <location>
        <begin position="409"/>
        <end position="428"/>
    </location>
</feature>
<reference evidence="8" key="1">
    <citation type="submission" date="2025-08" db="UniProtKB">
        <authorList>
            <consortium name="Ensembl"/>
        </authorList>
    </citation>
    <scope>IDENTIFICATION</scope>
</reference>
<organism evidence="8">
    <name type="scientific">Petromyzon marinus</name>
    <name type="common">Sea lamprey</name>
    <dbReference type="NCBI Taxonomy" id="7757"/>
    <lineage>
        <taxon>Eukaryota</taxon>
        <taxon>Metazoa</taxon>
        <taxon>Chordata</taxon>
        <taxon>Craniata</taxon>
        <taxon>Vertebrata</taxon>
        <taxon>Cyclostomata</taxon>
        <taxon>Hyperoartia</taxon>
        <taxon>Petromyzontiformes</taxon>
        <taxon>Petromyzontidae</taxon>
        <taxon>Petromyzon</taxon>
    </lineage>
</organism>
<protein>
    <submittedName>
        <fullName evidence="8">Major facilitator superfamily domain containing 6 like</fullName>
    </submittedName>
</protein>
<keyword evidence="3 6" id="KW-0812">Transmembrane</keyword>
<proteinExistence type="inferred from homology"/>
<feature type="transmembrane region" description="Helical" evidence="6">
    <location>
        <begin position="374"/>
        <end position="397"/>
    </location>
</feature>
<dbReference type="Gene3D" id="1.20.1250.20">
    <property type="entry name" value="MFS general substrate transporter like domains"/>
    <property type="match status" value="2"/>
</dbReference>
<accession>S4R8V2</accession>
<evidence type="ECO:0000256" key="2">
    <source>
        <dbReference type="ARBA" id="ARBA00005241"/>
    </source>
</evidence>
<evidence type="ECO:0000256" key="3">
    <source>
        <dbReference type="ARBA" id="ARBA00022692"/>
    </source>
</evidence>
<evidence type="ECO:0000256" key="1">
    <source>
        <dbReference type="ARBA" id="ARBA00004141"/>
    </source>
</evidence>
<feature type="transmembrane region" description="Helical" evidence="6">
    <location>
        <begin position="448"/>
        <end position="466"/>
    </location>
</feature>
<dbReference type="PANTHER" id="PTHR16172:SF41">
    <property type="entry name" value="MAJOR FACILITATOR SUPERFAMILY DOMAIN-CONTAINING PROTEIN 6-LIKE"/>
    <property type="match status" value="1"/>
</dbReference>
<evidence type="ECO:0000313" key="8">
    <source>
        <dbReference type="Ensembl" id="ENSPMAP00000001633.1"/>
    </source>
</evidence>
<comment type="subcellular location">
    <subcellularLocation>
        <location evidence="1">Membrane</location>
        <topology evidence="1">Multi-pass membrane protein</topology>
    </subcellularLocation>
</comment>
<feature type="transmembrane region" description="Helical" evidence="6">
    <location>
        <begin position="334"/>
        <end position="354"/>
    </location>
</feature>
<feature type="domain" description="Major facilitator superfamily associated" evidence="7">
    <location>
        <begin position="14"/>
        <end position="544"/>
    </location>
</feature>
<feature type="transmembrane region" description="Helical" evidence="6">
    <location>
        <begin position="513"/>
        <end position="534"/>
    </location>
</feature>
<dbReference type="InterPro" id="IPR051717">
    <property type="entry name" value="MFS_MFSD6"/>
</dbReference>
<evidence type="ECO:0000256" key="5">
    <source>
        <dbReference type="ARBA" id="ARBA00023136"/>
    </source>
</evidence>
<keyword evidence="4 6" id="KW-1133">Transmembrane helix</keyword>
<feature type="transmembrane region" description="Helical" evidence="6">
    <location>
        <begin position="473"/>
        <end position="493"/>
    </location>
</feature>
<dbReference type="GO" id="GO:0016020">
    <property type="term" value="C:membrane"/>
    <property type="evidence" value="ECO:0007669"/>
    <property type="project" value="UniProtKB-SubCell"/>
</dbReference>
<dbReference type="PANTHER" id="PTHR16172">
    <property type="entry name" value="MAJOR FACILITATOR SUPERFAMILY DOMAIN-CONTAINING PROTEIN 6-LIKE"/>
    <property type="match status" value="1"/>
</dbReference>
<reference evidence="8" key="2">
    <citation type="submission" date="2025-09" db="UniProtKB">
        <authorList>
            <consortium name="Ensembl"/>
        </authorList>
    </citation>
    <scope>IDENTIFICATION</scope>
</reference>
<feature type="transmembrane region" description="Helical" evidence="6">
    <location>
        <begin position="546"/>
        <end position="564"/>
    </location>
</feature>
<dbReference type="InterPro" id="IPR024989">
    <property type="entry name" value="MFS_assoc_dom"/>
</dbReference>
<feature type="transmembrane region" description="Helical" evidence="6">
    <location>
        <begin position="44"/>
        <end position="64"/>
    </location>
</feature>
<dbReference type="SUPFAM" id="SSF103473">
    <property type="entry name" value="MFS general substrate transporter"/>
    <property type="match status" value="2"/>
</dbReference>
<feature type="transmembrane region" description="Helical" evidence="6">
    <location>
        <begin position="76"/>
        <end position="95"/>
    </location>
</feature>
<dbReference type="Ensembl" id="ENSPMAT00000001641.1">
    <property type="protein sequence ID" value="ENSPMAP00000001633.1"/>
    <property type="gene ID" value="ENSPMAG00000001481.1"/>
</dbReference>
<sequence length="609" mass="62457">DAQQWDVDRAVVASGLFFLLLGAAGASLLPFLPVYLSVLGLAPLHLGLVASSRALVHIVCGPVLLRCAKRSRRRRLTMLLALACGATATLGLTAVPSAQPWSLFRGGNTTVEFANGSSLSDGATDPGITRAAFGKAIIGSTHRVSTGPAVTSFGATSQPFNATTPSVTADSPYFNISSSPPSASWSFFGGKEARLPSDGVTSGFVSPSTVPLNARPAPPDTILPTSATVEARLNHLPTTPTGSAVSPGVAVTLSAWRAFALVLAVSTAGAALSSPLHSLADDSLYEYLDQVDATDRYGQHELWSLLGASVAALGACALSQRVDSMLPHFYTSSALLAVALLAALAYPVHGAAAPTGPAASLRRALRRTACGPDAGALLCAPTLFVLAATGAVVDCFIFCRMRELGGSEMLMGGAVSAAAAGELLLAWLRRGGGALVRRCQRCPIDLNAGVTAALGITVFAAQALAYSLLRTPWALALVYAASGLGAPLAWHAVLRRVGLECAPGVGERTARSVAQALAVGLGAGAGAAAGGALVQEVGVERTFQGCAVLLAIWAAAFGLVQARAPRPKGLSYSRLLSNESDASDSGDERTRDWLVQALEDADKHCRWCG</sequence>
<name>S4R8V2_PETMA</name>
<dbReference type="STRING" id="7757.ENSPMAP00000001633"/>
<dbReference type="GeneTree" id="ENSGT00530000063599"/>
<feature type="transmembrane region" description="Helical" evidence="6">
    <location>
        <begin position="12"/>
        <end position="32"/>
    </location>
</feature>
<dbReference type="AlphaFoldDB" id="S4R8V2"/>
<evidence type="ECO:0000256" key="4">
    <source>
        <dbReference type="ARBA" id="ARBA00022989"/>
    </source>
</evidence>
<dbReference type="Pfam" id="PF12832">
    <property type="entry name" value="MFS_1_like"/>
    <property type="match status" value="1"/>
</dbReference>
<keyword evidence="5 6" id="KW-0472">Membrane</keyword>